<feature type="transmembrane region" description="Helical" evidence="2">
    <location>
        <begin position="212"/>
        <end position="231"/>
    </location>
</feature>
<feature type="transmembrane region" description="Helical" evidence="2">
    <location>
        <begin position="174"/>
        <end position="192"/>
    </location>
</feature>
<dbReference type="Proteomes" id="UP000567795">
    <property type="component" value="Unassembled WGS sequence"/>
</dbReference>
<dbReference type="EMBL" id="JACBZD010000001">
    <property type="protein sequence ID" value="NYI07269.1"/>
    <property type="molecule type" value="Genomic_DNA"/>
</dbReference>
<comment type="caution">
    <text evidence="3">The sequence shown here is derived from an EMBL/GenBank/DDBJ whole genome shotgun (WGS) entry which is preliminary data.</text>
</comment>
<protein>
    <submittedName>
        <fullName evidence="3">Uncharacterized protein</fullName>
    </submittedName>
</protein>
<organism evidence="3 4">
    <name type="scientific">Allostreptomyces psammosilenae</name>
    <dbReference type="NCBI Taxonomy" id="1892865"/>
    <lineage>
        <taxon>Bacteria</taxon>
        <taxon>Bacillati</taxon>
        <taxon>Actinomycetota</taxon>
        <taxon>Actinomycetes</taxon>
        <taxon>Kitasatosporales</taxon>
        <taxon>Streptomycetaceae</taxon>
        <taxon>Allostreptomyces</taxon>
    </lineage>
</organism>
<dbReference type="RefSeq" id="WP_179815713.1">
    <property type="nucleotide sequence ID" value="NZ_JACBZD010000001.1"/>
</dbReference>
<evidence type="ECO:0000256" key="2">
    <source>
        <dbReference type="SAM" id="Phobius"/>
    </source>
</evidence>
<keyword evidence="2" id="KW-0812">Transmembrane</keyword>
<dbReference type="AlphaFoldDB" id="A0A852ZYN8"/>
<evidence type="ECO:0000313" key="3">
    <source>
        <dbReference type="EMBL" id="NYI07269.1"/>
    </source>
</evidence>
<gene>
    <name evidence="3" type="ORF">FHU37_004212</name>
</gene>
<sequence>MSTDSPPLIPGPAPTPLTPTPLTPTPLTGTPFPGVGAARRRRLERAVAPVLLVLALVCSNGVLVAAPWLLSSAPLLLLTLRPGPESLLLAGAQAPFVAALLLGSATRILIDTSYFLVARHHGTRVAALVRPGRGLLGVVDGMRTRRGLLALSTVYSGTPVVIALGLGSCRLRHFLACSATGTVASTAGYLAAAHGLAAQFGAVVSWIEDHRLLVAAPVAVLALLGVGRLLLRLRSTVRTGAR</sequence>
<evidence type="ECO:0000256" key="1">
    <source>
        <dbReference type="SAM" id="MobiDB-lite"/>
    </source>
</evidence>
<keyword evidence="4" id="KW-1185">Reference proteome</keyword>
<proteinExistence type="predicted"/>
<name>A0A852ZYN8_9ACTN</name>
<evidence type="ECO:0000313" key="4">
    <source>
        <dbReference type="Proteomes" id="UP000567795"/>
    </source>
</evidence>
<feature type="compositionally biased region" description="Pro residues" evidence="1">
    <location>
        <begin position="7"/>
        <end position="24"/>
    </location>
</feature>
<feature type="transmembrane region" description="Helical" evidence="2">
    <location>
        <begin position="46"/>
        <end position="70"/>
    </location>
</feature>
<keyword evidence="2" id="KW-0472">Membrane</keyword>
<keyword evidence="2" id="KW-1133">Transmembrane helix</keyword>
<reference evidence="3 4" key="1">
    <citation type="submission" date="2020-07" db="EMBL/GenBank/DDBJ databases">
        <title>Sequencing the genomes of 1000 actinobacteria strains.</title>
        <authorList>
            <person name="Klenk H.-P."/>
        </authorList>
    </citation>
    <scope>NUCLEOTIDE SEQUENCE [LARGE SCALE GENOMIC DNA]</scope>
    <source>
        <strain evidence="3 4">DSM 42178</strain>
    </source>
</reference>
<accession>A0A852ZYN8</accession>
<feature type="region of interest" description="Disordered" evidence="1">
    <location>
        <begin position="1"/>
        <end position="26"/>
    </location>
</feature>